<name>A0ABW9SRZ5_9BURK</name>
<evidence type="ECO:0000313" key="2">
    <source>
        <dbReference type="EMBL" id="MTW33492.1"/>
    </source>
</evidence>
<dbReference type="InterPro" id="IPR013424">
    <property type="entry name" value="Ice-binding_C"/>
</dbReference>
<reference evidence="2 3" key="1">
    <citation type="submission" date="2019-11" db="EMBL/GenBank/DDBJ databases">
        <title>Type strains purchased from KCTC, JCM and DSMZ.</title>
        <authorList>
            <person name="Lu H."/>
        </authorList>
    </citation>
    <scope>NUCLEOTIDE SEQUENCE [LARGE SCALE GENOMIC DNA]</scope>
    <source>
        <strain evidence="2 3">DSM 103461</strain>
    </source>
</reference>
<dbReference type="NCBIfam" id="TIGR02595">
    <property type="entry name" value="PEP_CTERM"/>
    <property type="match status" value="1"/>
</dbReference>
<dbReference type="Pfam" id="PF07589">
    <property type="entry name" value="PEP-CTERM"/>
    <property type="match status" value="1"/>
</dbReference>
<dbReference type="EMBL" id="WNKW01000003">
    <property type="protein sequence ID" value="MTW33492.1"/>
    <property type="molecule type" value="Genomic_DNA"/>
</dbReference>
<sequence>MQITATSGANSPTGITADYSTLVHSLGGKITYTYIPASVPEPETYGMMLLGLGVLAYAGKRKARAAQV</sequence>
<accession>A0ABW9SRZ5</accession>
<evidence type="ECO:0000313" key="3">
    <source>
        <dbReference type="Proteomes" id="UP000735592"/>
    </source>
</evidence>
<dbReference type="Proteomes" id="UP000735592">
    <property type="component" value="Unassembled WGS sequence"/>
</dbReference>
<comment type="caution">
    <text evidence="2">The sequence shown here is derived from an EMBL/GenBank/DDBJ whole genome shotgun (WGS) entry which is preliminary data.</text>
</comment>
<organism evidence="2 3">
    <name type="scientific">Pseudoduganella danionis</name>
    <dbReference type="NCBI Taxonomy" id="1890295"/>
    <lineage>
        <taxon>Bacteria</taxon>
        <taxon>Pseudomonadati</taxon>
        <taxon>Pseudomonadota</taxon>
        <taxon>Betaproteobacteria</taxon>
        <taxon>Burkholderiales</taxon>
        <taxon>Oxalobacteraceae</taxon>
        <taxon>Telluria group</taxon>
        <taxon>Pseudoduganella</taxon>
    </lineage>
</organism>
<keyword evidence="3" id="KW-1185">Reference proteome</keyword>
<gene>
    <name evidence="2" type="ORF">GM655_11710</name>
</gene>
<proteinExistence type="predicted"/>
<evidence type="ECO:0000259" key="1">
    <source>
        <dbReference type="Pfam" id="PF07589"/>
    </source>
</evidence>
<feature type="domain" description="Ice-binding protein C-terminal" evidence="1">
    <location>
        <begin position="38"/>
        <end position="62"/>
    </location>
</feature>
<protein>
    <submittedName>
        <fullName evidence="2">PEP-CTERM sorting domain-containing protein</fullName>
    </submittedName>
</protein>